<accession>A0A4V4ISX6</accession>
<dbReference type="AlphaFoldDB" id="A0A4V4ISX6"/>
<protein>
    <submittedName>
        <fullName evidence="2">Uncharacterized protein</fullName>
    </submittedName>
</protein>
<comment type="caution">
    <text evidence="2">The sequence shown here is derived from an EMBL/GenBank/DDBJ whole genome shotgun (WGS) entry which is preliminary data.</text>
</comment>
<dbReference type="Proteomes" id="UP000308802">
    <property type="component" value="Unassembled WGS sequence"/>
</dbReference>
<organism evidence="2 3">
    <name type="scientific">Aureobasidium pullulans</name>
    <name type="common">Black yeast</name>
    <name type="synonym">Pullularia pullulans</name>
    <dbReference type="NCBI Taxonomy" id="5580"/>
    <lineage>
        <taxon>Eukaryota</taxon>
        <taxon>Fungi</taxon>
        <taxon>Dikarya</taxon>
        <taxon>Ascomycota</taxon>
        <taxon>Pezizomycotina</taxon>
        <taxon>Dothideomycetes</taxon>
        <taxon>Dothideomycetidae</taxon>
        <taxon>Dothideales</taxon>
        <taxon>Saccotheciaceae</taxon>
        <taxon>Aureobasidium</taxon>
    </lineage>
</organism>
<feature type="region of interest" description="Disordered" evidence="1">
    <location>
        <begin position="273"/>
        <end position="310"/>
    </location>
</feature>
<evidence type="ECO:0000313" key="2">
    <source>
        <dbReference type="EMBL" id="THW79447.1"/>
    </source>
</evidence>
<name>A0A4V4ISX6_AURPU</name>
<evidence type="ECO:0000313" key="3">
    <source>
        <dbReference type="Proteomes" id="UP000308802"/>
    </source>
</evidence>
<evidence type="ECO:0000256" key="1">
    <source>
        <dbReference type="SAM" id="MobiDB-lite"/>
    </source>
</evidence>
<feature type="region of interest" description="Disordered" evidence="1">
    <location>
        <begin position="102"/>
        <end position="121"/>
    </location>
</feature>
<feature type="compositionally biased region" description="Polar residues" evidence="1">
    <location>
        <begin position="105"/>
        <end position="121"/>
    </location>
</feature>
<gene>
    <name evidence="2" type="ORF">D6D19_01166</name>
</gene>
<reference evidence="2 3" key="1">
    <citation type="submission" date="2018-10" db="EMBL/GenBank/DDBJ databases">
        <title>Fifty Aureobasidium pullulans genomes reveal a recombining polyextremotolerant generalist.</title>
        <authorList>
            <person name="Gostincar C."/>
            <person name="Turk M."/>
            <person name="Zajc J."/>
            <person name="Gunde-Cimerman N."/>
        </authorList>
    </citation>
    <scope>NUCLEOTIDE SEQUENCE [LARGE SCALE GENOMIC DNA]</scope>
    <source>
        <strain evidence="2 3">EXF-10659</strain>
    </source>
</reference>
<proteinExistence type="predicted"/>
<dbReference type="EMBL" id="QZAO01000017">
    <property type="protein sequence ID" value="THW79447.1"/>
    <property type="molecule type" value="Genomic_DNA"/>
</dbReference>
<sequence>MFYGADHHAGSYKRNLHPQNLVLSDCTIHAINMIGKSHAVFLALLAIVSAVASGQPARDYEDIHPSIVSKTLQSQHEKRAPQGEEQDEVYQIECRVRRMCRPAPKTSSPTQDPAAKSTSTTSIDQSILDWVSILNAPGPVMTELPQVITTSTNNMDRDIIGEDSSAFKTTTVTAPAQSPSRLFFSFRGRCPPSSPESATRYSPRHGTPDYIVCLSNKTRTTVLVAKEMPARRARGRVEEGSNEKRQVVEGFLDSNRRANSNYKHKATLMFEKVKSEKRRYPPGQSPSRPAFVDLPSLPFFSSAQPRSSLE</sequence>
<feature type="compositionally biased region" description="Polar residues" evidence="1">
    <location>
        <begin position="299"/>
        <end position="310"/>
    </location>
</feature>